<gene>
    <name evidence="14" type="ORF">CKAN_01228400</name>
</gene>
<evidence type="ECO:0000313" key="15">
    <source>
        <dbReference type="Proteomes" id="UP000283530"/>
    </source>
</evidence>
<comment type="subcellular location">
    <subcellularLocation>
        <location evidence="1 12">Secreted</location>
        <location evidence="1 12">Extracellular space</location>
        <location evidence="1 12">Apoplast</location>
    </subcellularLocation>
</comment>
<comment type="caution">
    <text evidence="14">The sequence shown here is derived from an EMBL/GenBank/DDBJ whole genome shotgun (WGS) entry which is preliminary data.</text>
</comment>
<dbReference type="SMART" id="SM00835">
    <property type="entry name" value="Cupin_1"/>
    <property type="match status" value="1"/>
</dbReference>
<evidence type="ECO:0000256" key="10">
    <source>
        <dbReference type="PIRSR" id="PIRSR601929-2"/>
    </source>
</evidence>
<dbReference type="OrthoDB" id="1921208at2759"/>
<feature type="binding site" evidence="10">
    <location>
        <position position="111"/>
    </location>
    <ligand>
        <name>Mn(2+)</name>
        <dbReference type="ChEBI" id="CHEBI:29035"/>
    </ligand>
</feature>
<dbReference type="GO" id="GO:0048046">
    <property type="term" value="C:apoplast"/>
    <property type="evidence" value="ECO:0007669"/>
    <property type="project" value="UniProtKB-SubCell"/>
</dbReference>
<keyword evidence="4 12" id="KW-0964">Secreted</keyword>
<name>A0A443NYH5_9MAGN</name>
<keyword evidence="15" id="KW-1185">Reference proteome</keyword>
<dbReference type="PROSITE" id="PS00725">
    <property type="entry name" value="GERMIN"/>
    <property type="match status" value="1"/>
</dbReference>
<dbReference type="GO" id="GO:0030145">
    <property type="term" value="F:manganese ion binding"/>
    <property type="evidence" value="ECO:0007669"/>
    <property type="project" value="UniProtKB-UniRule"/>
</dbReference>
<evidence type="ECO:0000256" key="12">
    <source>
        <dbReference type="RuleBase" id="RU366015"/>
    </source>
</evidence>
<dbReference type="PRINTS" id="PR00325">
    <property type="entry name" value="GERMIN"/>
</dbReference>
<dbReference type="FunFam" id="2.60.120.10:FF:000025">
    <property type="entry name" value="germin-like protein subfamily 2 member 1"/>
    <property type="match status" value="1"/>
</dbReference>
<organism evidence="14 15">
    <name type="scientific">Cinnamomum micranthum f. kanehirae</name>
    <dbReference type="NCBI Taxonomy" id="337451"/>
    <lineage>
        <taxon>Eukaryota</taxon>
        <taxon>Viridiplantae</taxon>
        <taxon>Streptophyta</taxon>
        <taxon>Embryophyta</taxon>
        <taxon>Tracheophyta</taxon>
        <taxon>Spermatophyta</taxon>
        <taxon>Magnoliopsida</taxon>
        <taxon>Magnoliidae</taxon>
        <taxon>Laurales</taxon>
        <taxon>Lauraceae</taxon>
        <taxon>Cinnamomum</taxon>
    </lineage>
</organism>
<comment type="similarity">
    <text evidence="2 12">Belongs to the germin family.</text>
</comment>
<evidence type="ECO:0000256" key="7">
    <source>
        <dbReference type="ARBA" id="ARBA00023157"/>
    </source>
</evidence>
<feature type="binding site" evidence="10">
    <location>
        <position position="113"/>
    </location>
    <ligand>
        <name>Mn(2+)</name>
        <dbReference type="ChEBI" id="CHEBI:29035"/>
    </ligand>
</feature>
<dbReference type="GO" id="GO:2000280">
    <property type="term" value="P:regulation of root development"/>
    <property type="evidence" value="ECO:0007669"/>
    <property type="project" value="UniProtKB-ARBA"/>
</dbReference>
<evidence type="ECO:0000259" key="13">
    <source>
        <dbReference type="SMART" id="SM00835"/>
    </source>
</evidence>
<keyword evidence="8 9" id="KW-0464">Manganese</keyword>
<feature type="disulfide bond" evidence="11">
    <location>
        <begin position="31"/>
        <end position="50"/>
    </location>
</feature>
<dbReference type="InterPro" id="IPR014710">
    <property type="entry name" value="RmlC-like_jellyroll"/>
</dbReference>
<dbReference type="InterPro" id="IPR006045">
    <property type="entry name" value="Cupin_1"/>
</dbReference>
<dbReference type="CDD" id="cd02241">
    <property type="entry name" value="cupin_OxOx"/>
    <property type="match status" value="1"/>
</dbReference>
<dbReference type="Pfam" id="PF00190">
    <property type="entry name" value="Cupin_1"/>
    <property type="match status" value="1"/>
</dbReference>
<accession>A0A443NYH5</accession>
<dbReference type="PANTHER" id="PTHR31238">
    <property type="entry name" value="GERMIN-LIKE PROTEIN SUBFAMILY 3 MEMBER 3"/>
    <property type="match status" value="1"/>
</dbReference>
<dbReference type="Proteomes" id="UP000283530">
    <property type="component" value="Unassembled WGS sequence"/>
</dbReference>
<evidence type="ECO:0000256" key="4">
    <source>
        <dbReference type="ARBA" id="ARBA00022525"/>
    </source>
</evidence>
<evidence type="ECO:0000256" key="1">
    <source>
        <dbReference type="ARBA" id="ARBA00004271"/>
    </source>
</evidence>
<feature type="signal peptide" evidence="12">
    <location>
        <begin position="1"/>
        <end position="21"/>
    </location>
</feature>
<evidence type="ECO:0000256" key="5">
    <source>
        <dbReference type="ARBA" id="ARBA00022723"/>
    </source>
</evidence>
<dbReference type="Gene3D" id="2.60.120.10">
    <property type="entry name" value="Jelly Rolls"/>
    <property type="match status" value="1"/>
</dbReference>
<dbReference type="GO" id="GO:0010497">
    <property type="term" value="P:plasmodesmata-mediated intercellular transport"/>
    <property type="evidence" value="ECO:0007669"/>
    <property type="project" value="UniProtKB-ARBA"/>
</dbReference>
<feature type="binding site" evidence="9">
    <location>
        <position position="118"/>
    </location>
    <ligand>
        <name>oxalate</name>
        <dbReference type="ChEBI" id="CHEBI:30623"/>
    </ligand>
</feature>
<reference evidence="14 15" key="1">
    <citation type="journal article" date="2019" name="Nat. Plants">
        <title>Stout camphor tree genome fills gaps in understanding of flowering plant genome evolution.</title>
        <authorList>
            <person name="Chaw S.M."/>
            <person name="Liu Y.C."/>
            <person name="Wu Y.W."/>
            <person name="Wang H.Y."/>
            <person name="Lin C.I."/>
            <person name="Wu C.S."/>
            <person name="Ke H.M."/>
            <person name="Chang L.Y."/>
            <person name="Hsu C.Y."/>
            <person name="Yang H.T."/>
            <person name="Sudianto E."/>
            <person name="Hsu M.H."/>
            <person name="Wu K.P."/>
            <person name="Wang L.N."/>
            <person name="Leebens-Mack J.H."/>
            <person name="Tsai I.J."/>
        </authorList>
    </citation>
    <scope>NUCLEOTIDE SEQUENCE [LARGE SCALE GENOMIC DNA]</scope>
    <source>
        <strain evidence="15">cv. Chaw 1501</strain>
        <tissue evidence="14">Young leaves</tissue>
    </source>
</reference>
<evidence type="ECO:0000256" key="2">
    <source>
        <dbReference type="ARBA" id="ARBA00007456"/>
    </source>
</evidence>
<feature type="domain" description="Cupin type-1" evidence="13">
    <location>
        <begin position="64"/>
        <end position="209"/>
    </location>
</feature>
<evidence type="ECO:0000313" key="14">
    <source>
        <dbReference type="EMBL" id="RWR83526.1"/>
    </source>
</evidence>
<evidence type="ECO:0000256" key="6">
    <source>
        <dbReference type="ARBA" id="ARBA00022729"/>
    </source>
</evidence>
<dbReference type="InterPro" id="IPR011051">
    <property type="entry name" value="RmlC_Cupin_sf"/>
</dbReference>
<keyword evidence="3 12" id="KW-0052">Apoplast</keyword>
<dbReference type="EMBL" id="QPKB01000004">
    <property type="protein sequence ID" value="RWR83526.1"/>
    <property type="molecule type" value="Genomic_DNA"/>
</dbReference>
<sequence length="217" mass="23666">MSLKLTVIFVICLIHFYPTMSSDPDPVQDFCIPETKHNSSRTARFTEVPCRNSSNATVDDFVFDGLKRPGSFNAMGFTGISVNPAAFPGLNTLGMSFVRADLDVGGVNVPHYHPRATEIAFVLEGMVYSGFIDSTNRVFAKVIGKGEVMVYPKGLVHFQMNVGDSPATIYGSFNSQNPGTEKIPIAIFGSGIKGELLEKAFGLSAKELEMLRRKFSP</sequence>
<dbReference type="AlphaFoldDB" id="A0A443NYH5"/>
<protein>
    <recommendedName>
        <fullName evidence="12">Germin-like protein</fullName>
    </recommendedName>
</protein>
<feature type="binding site" evidence="10">
    <location>
        <position position="157"/>
    </location>
    <ligand>
        <name>Mn(2+)</name>
        <dbReference type="ChEBI" id="CHEBI:29035"/>
    </ligand>
</feature>
<evidence type="ECO:0000256" key="11">
    <source>
        <dbReference type="PIRSR" id="PIRSR601929-3"/>
    </source>
</evidence>
<dbReference type="InterPro" id="IPR019780">
    <property type="entry name" value="Germin_Mn-BS"/>
</dbReference>
<dbReference type="InterPro" id="IPR001929">
    <property type="entry name" value="Germin"/>
</dbReference>
<keyword evidence="6 12" id="KW-0732">Signal</keyword>
<keyword evidence="7 11" id="KW-1015">Disulfide bond</keyword>
<proteinExistence type="inferred from homology"/>
<evidence type="ECO:0000256" key="3">
    <source>
        <dbReference type="ARBA" id="ARBA00022523"/>
    </source>
</evidence>
<keyword evidence="5 9" id="KW-0479">Metal-binding</keyword>
<feature type="chain" id="PRO_5019610553" description="Germin-like protein" evidence="12">
    <location>
        <begin position="22"/>
        <end position="217"/>
    </location>
</feature>
<dbReference type="GO" id="GO:0009506">
    <property type="term" value="C:plasmodesma"/>
    <property type="evidence" value="ECO:0007669"/>
    <property type="project" value="UniProtKB-ARBA"/>
</dbReference>
<evidence type="ECO:0000256" key="9">
    <source>
        <dbReference type="PIRSR" id="PIRSR601929-1"/>
    </source>
</evidence>
<evidence type="ECO:0000256" key="8">
    <source>
        <dbReference type="ARBA" id="ARBA00023211"/>
    </source>
</evidence>
<dbReference type="SUPFAM" id="SSF51182">
    <property type="entry name" value="RmlC-like cupins"/>
    <property type="match status" value="1"/>
</dbReference>
<feature type="binding site" evidence="10">
    <location>
        <position position="118"/>
    </location>
    <ligand>
        <name>Mn(2+)</name>
        <dbReference type="ChEBI" id="CHEBI:29035"/>
    </ligand>
</feature>
<feature type="binding site" evidence="9">
    <location>
        <position position="113"/>
    </location>
    <ligand>
        <name>oxalate</name>
        <dbReference type="ChEBI" id="CHEBI:30623"/>
    </ligand>
</feature>
<feature type="binding site" evidence="9">
    <location>
        <position position="108"/>
    </location>
    <ligand>
        <name>oxalate</name>
        <dbReference type="ChEBI" id="CHEBI:30623"/>
    </ligand>
</feature>